<dbReference type="Gene3D" id="3.40.720.10">
    <property type="entry name" value="Alkaline Phosphatase, subunit A"/>
    <property type="match status" value="1"/>
</dbReference>
<dbReference type="GO" id="GO:0008484">
    <property type="term" value="F:sulfuric ester hydrolase activity"/>
    <property type="evidence" value="ECO:0007669"/>
    <property type="project" value="TreeGrafter"/>
</dbReference>
<dbReference type="Proteomes" id="UP000613011">
    <property type="component" value="Unassembled WGS sequence"/>
</dbReference>
<evidence type="ECO:0000313" key="6">
    <source>
        <dbReference type="Proteomes" id="UP000613011"/>
    </source>
</evidence>
<accession>A0A936ZLA0</accession>
<feature type="domain" description="Sulfatase N-terminal" evidence="4">
    <location>
        <begin position="12"/>
        <end position="114"/>
    </location>
</feature>
<evidence type="ECO:0000313" key="5">
    <source>
        <dbReference type="EMBL" id="MBL0422967.1"/>
    </source>
</evidence>
<keyword evidence="1" id="KW-0479">Metal-binding</keyword>
<dbReference type="Pfam" id="PF00884">
    <property type="entry name" value="Sulfatase"/>
    <property type="match status" value="2"/>
</dbReference>
<protein>
    <submittedName>
        <fullName evidence="5">Sulfatase-like hydrolase/transferase</fullName>
    </submittedName>
</protein>
<dbReference type="PANTHER" id="PTHR45953">
    <property type="entry name" value="IDURONATE 2-SULFATASE"/>
    <property type="match status" value="1"/>
</dbReference>
<dbReference type="PANTHER" id="PTHR45953:SF1">
    <property type="entry name" value="IDURONATE 2-SULFATASE"/>
    <property type="match status" value="1"/>
</dbReference>
<evidence type="ECO:0000256" key="1">
    <source>
        <dbReference type="ARBA" id="ARBA00022723"/>
    </source>
</evidence>
<organism evidence="5 6">
    <name type="scientific">Ramlibacter aurantiacus</name>
    <dbReference type="NCBI Taxonomy" id="2801330"/>
    <lineage>
        <taxon>Bacteria</taxon>
        <taxon>Pseudomonadati</taxon>
        <taxon>Pseudomonadota</taxon>
        <taxon>Betaproteobacteria</taxon>
        <taxon>Burkholderiales</taxon>
        <taxon>Comamonadaceae</taxon>
        <taxon>Ramlibacter</taxon>
    </lineage>
</organism>
<feature type="region of interest" description="Disordered" evidence="3">
    <location>
        <begin position="116"/>
        <end position="149"/>
    </location>
</feature>
<evidence type="ECO:0000256" key="2">
    <source>
        <dbReference type="ARBA" id="ARBA00022801"/>
    </source>
</evidence>
<dbReference type="EMBL" id="JAEQNA010000010">
    <property type="protein sequence ID" value="MBL0422967.1"/>
    <property type="molecule type" value="Genomic_DNA"/>
</dbReference>
<dbReference type="RefSeq" id="WP_201686094.1">
    <property type="nucleotide sequence ID" value="NZ_JAEQNA010000010.1"/>
</dbReference>
<feature type="domain" description="Sulfatase N-terminal" evidence="4">
    <location>
        <begin position="238"/>
        <end position="418"/>
    </location>
</feature>
<sequence length="529" mass="59580">MPDARTPPTRRPNFLLFITDQQRADHLGAYGNPVVRTPHLDRLAAGGWQADRCHVASPICMPNRGSLMTGRMPSVHGARHNGIPLPLDARTFVERLREEGWRTALVGKSHLQNITGFPAQYPRADAPPTRGEARRQPAGRYDQEREPSWDGDPAFELDLPFYGFESVDLVINHGDTAGGHYRRWLQREHPGVAAVVGPEHAIPTPEFELSRCRQAWRTRVPEELSTTSFVAMRTRERLSRFAAGGQPFFVQCSFPDPHHPFTPPGRFWDMYRPEDMTLPPSFHMARSGPMPHLDWMHAERDQGKAVKHSPAMFAANEREVREALALNYGSIAHIDEAIGSVLRHLESLGLEQDTVVIFTSDHGDYFGDHQLLWKGPLHYQGLTRVPLIWHDPDAALAGRSSQLCSTIDLAPTILARAGCTPYNGIQGRSLLDRQAPPRQALLIEEEGQRVMFGFPGRTRMRTLQTERHRLSIYAGAEWGELYDLHDDPHESRNLWDDAGHATLRHELLHQLSRLMIEAADESPSPTALA</sequence>
<dbReference type="SUPFAM" id="SSF53649">
    <property type="entry name" value="Alkaline phosphatase-like"/>
    <property type="match status" value="1"/>
</dbReference>
<comment type="caution">
    <text evidence="5">The sequence shown here is derived from an EMBL/GenBank/DDBJ whole genome shotgun (WGS) entry which is preliminary data.</text>
</comment>
<dbReference type="GO" id="GO:0005737">
    <property type="term" value="C:cytoplasm"/>
    <property type="evidence" value="ECO:0007669"/>
    <property type="project" value="TreeGrafter"/>
</dbReference>
<dbReference type="AlphaFoldDB" id="A0A936ZLA0"/>
<dbReference type="GO" id="GO:0046872">
    <property type="term" value="F:metal ion binding"/>
    <property type="evidence" value="ECO:0007669"/>
    <property type="project" value="UniProtKB-KW"/>
</dbReference>
<dbReference type="InterPro" id="IPR017850">
    <property type="entry name" value="Alkaline_phosphatase_core_sf"/>
</dbReference>
<evidence type="ECO:0000256" key="3">
    <source>
        <dbReference type="SAM" id="MobiDB-lite"/>
    </source>
</evidence>
<proteinExistence type="predicted"/>
<evidence type="ECO:0000259" key="4">
    <source>
        <dbReference type="Pfam" id="PF00884"/>
    </source>
</evidence>
<feature type="compositionally biased region" description="Basic and acidic residues" evidence="3">
    <location>
        <begin position="131"/>
        <end position="148"/>
    </location>
</feature>
<dbReference type="InterPro" id="IPR000917">
    <property type="entry name" value="Sulfatase_N"/>
</dbReference>
<reference evidence="5" key="1">
    <citation type="submission" date="2021-01" db="EMBL/GenBank/DDBJ databases">
        <title>Ramlibacter sp. strain AW1 16S ribosomal RNA gene Genome sequencing and assembly.</title>
        <authorList>
            <person name="Kang M."/>
        </authorList>
    </citation>
    <scope>NUCLEOTIDE SEQUENCE</scope>
    <source>
        <strain evidence="5">AW1</strain>
    </source>
</reference>
<gene>
    <name evidence="5" type="ORF">JI739_21705</name>
</gene>
<keyword evidence="2 5" id="KW-0378">Hydrolase</keyword>
<keyword evidence="6" id="KW-1185">Reference proteome</keyword>
<name>A0A936ZLA0_9BURK</name>